<proteinExistence type="predicted"/>
<sequence>MALSPNYRSRLIGLIVLGALLRLVLASVFELGNDEVYYWTYARRLQWNYFDHPPLVGLWIRLSTWNLGFEWSEAAVRLGSILSCAGATALLFHTVRRVHSARAGWYAALLYNASVYASIIAGLFILPDSPQMLFWCAALHTLVSIDADPKRWKPWLLFGLLTGLTILSKVHGAFLWLGLGLYILARRRTWLARPQLYVAALFTAALASPILLWNIQNDFITYRFHSGRVTVQDGIHLSGFGRELGGQFLYNNPVIVVGTVLALLALRKRRFAVREPLRLFTFIALPMIGVLLAIALFRDTLPHWSGPAWVTLLPLTAIFLATRRERPVPRLPQHALAFTGLLVAVAIALTFAVPGTLGKKDPKELGFGDFTLDLHGWREAGPEFAALYLREKNEGRMPAGAPLVAHRWFPAAHLEYYFAAPNEIPVLGLGDLHNIHHYAWRNRFALHAMDLTKAWCVVPSNEWYDARTQFREWYAQADSVTTITQTRGGQPARYFTVWRLSGLNKKAAVPVQGKEQ</sequence>
<comment type="subcellular location">
    <subcellularLocation>
        <location evidence="1">Cell membrane</location>
        <topology evidence="1">Multi-pass membrane protein</topology>
    </subcellularLocation>
</comment>
<keyword evidence="6 8" id="KW-1133">Transmembrane helix</keyword>
<keyword evidence="4" id="KW-0808">Transferase</keyword>
<reference evidence="11" key="1">
    <citation type="journal article" date="2019" name="Int. J. Syst. Evol. Microbiol.">
        <title>The Global Catalogue of Microorganisms (GCM) 10K type strain sequencing project: providing services to taxonomists for standard genome sequencing and annotation.</title>
        <authorList>
            <consortium name="The Broad Institute Genomics Platform"/>
            <consortium name="The Broad Institute Genome Sequencing Center for Infectious Disease"/>
            <person name="Wu L."/>
            <person name="Ma J."/>
        </authorList>
    </citation>
    <scope>NUCLEOTIDE SEQUENCE [LARGE SCALE GENOMIC DNA]</scope>
    <source>
        <strain evidence="11">JCM 17919</strain>
    </source>
</reference>
<evidence type="ECO:0000256" key="8">
    <source>
        <dbReference type="SAM" id="Phobius"/>
    </source>
</evidence>
<dbReference type="PANTHER" id="PTHR33908:SF11">
    <property type="entry name" value="MEMBRANE PROTEIN"/>
    <property type="match status" value="1"/>
</dbReference>
<protein>
    <recommendedName>
        <fullName evidence="9">Glycosyltransferase RgtA/B/C/D-like domain-containing protein</fullName>
    </recommendedName>
</protein>
<comment type="caution">
    <text evidence="10">The sequence shown here is derived from an EMBL/GenBank/DDBJ whole genome shotgun (WGS) entry which is preliminary data.</text>
</comment>
<feature type="transmembrane region" description="Helical" evidence="8">
    <location>
        <begin position="196"/>
        <end position="215"/>
    </location>
</feature>
<accession>A0ABP8HDH0</accession>
<evidence type="ECO:0000256" key="2">
    <source>
        <dbReference type="ARBA" id="ARBA00022475"/>
    </source>
</evidence>
<keyword evidence="5 8" id="KW-0812">Transmembrane</keyword>
<feature type="transmembrane region" description="Helical" evidence="8">
    <location>
        <begin position="74"/>
        <end position="92"/>
    </location>
</feature>
<dbReference type="RefSeq" id="WP_345256959.1">
    <property type="nucleotide sequence ID" value="NZ_BAABGY010000011.1"/>
</dbReference>
<evidence type="ECO:0000256" key="5">
    <source>
        <dbReference type="ARBA" id="ARBA00022692"/>
    </source>
</evidence>
<evidence type="ECO:0000256" key="6">
    <source>
        <dbReference type="ARBA" id="ARBA00022989"/>
    </source>
</evidence>
<keyword evidence="3" id="KW-0328">Glycosyltransferase</keyword>
<keyword evidence="11" id="KW-1185">Reference proteome</keyword>
<dbReference type="InterPro" id="IPR050297">
    <property type="entry name" value="LipidA_mod_glycosyltrf_83"/>
</dbReference>
<keyword evidence="7 8" id="KW-0472">Membrane</keyword>
<dbReference type="InterPro" id="IPR038731">
    <property type="entry name" value="RgtA/B/C-like"/>
</dbReference>
<feature type="transmembrane region" description="Helical" evidence="8">
    <location>
        <begin position="279"/>
        <end position="298"/>
    </location>
</feature>
<evidence type="ECO:0000313" key="10">
    <source>
        <dbReference type="EMBL" id="GAA4337787.1"/>
    </source>
</evidence>
<organism evidence="10 11">
    <name type="scientific">Flaviaesturariibacter amylovorans</name>
    <dbReference type="NCBI Taxonomy" id="1084520"/>
    <lineage>
        <taxon>Bacteria</taxon>
        <taxon>Pseudomonadati</taxon>
        <taxon>Bacteroidota</taxon>
        <taxon>Chitinophagia</taxon>
        <taxon>Chitinophagales</taxon>
        <taxon>Chitinophagaceae</taxon>
        <taxon>Flaviaestuariibacter</taxon>
    </lineage>
</organism>
<dbReference type="EMBL" id="BAABGY010000011">
    <property type="protein sequence ID" value="GAA4337787.1"/>
    <property type="molecule type" value="Genomic_DNA"/>
</dbReference>
<keyword evidence="2" id="KW-1003">Cell membrane</keyword>
<name>A0ABP8HDH0_9BACT</name>
<dbReference type="Proteomes" id="UP001501725">
    <property type="component" value="Unassembled WGS sequence"/>
</dbReference>
<evidence type="ECO:0000259" key="9">
    <source>
        <dbReference type="Pfam" id="PF13231"/>
    </source>
</evidence>
<dbReference type="Pfam" id="PF13231">
    <property type="entry name" value="PMT_2"/>
    <property type="match status" value="1"/>
</dbReference>
<evidence type="ECO:0000256" key="7">
    <source>
        <dbReference type="ARBA" id="ARBA00023136"/>
    </source>
</evidence>
<feature type="transmembrane region" description="Helical" evidence="8">
    <location>
        <begin position="155"/>
        <end position="184"/>
    </location>
</feature>
<evidence type="ECO:0000256" key="3">
    <source>
        <dbReference type="ARBA" id="ARBA00022676"/>
    </source>
</evidence>
<gene>
    <name evidence="10" type="ORF">GCM10023184_33760</name>
</gene>
<feature type="transmembrane region" description="Helical" evidence="8">
    <location>
        <begin position="334"/>
        <end position="353"/>
    </location>
</feature>
<evidence type="ECO:0000256" key="4">
    <source>
        <dbReference type="ARBA" id="ARBA00022679"/>
    </source>
</evidence>
<feature type="transmembrane region" description="Helical" evidence="8">
    <location>
        <begin position="304"/>
        <end position="322"/>
    </location>
</feature>
<evidence type="ECO:0000313" key="11">
    <source>
        <dbReference type="Proteomes" id="UP001501725"/>
    </source>
</evidence>
<evidence type="ECO:0000256" key="1">
    <source>
        <dbReference type="ARBA" id="ARBA00004651"/>
    </source>
</evidence>
<feature type="domain" description="Glycosyltransferase RgtA/B/C/D-like" evidence="9">
    <location>
        <begin position="51"/>
        <end position="213"/>
    </location>
</feature>
<feature type="transmembrane region" description="Helical" evidence="8">
    <location>
        <begin position="104"/>
        <end position="125"/>
    </location>
</feature>
<dbReference type="PANTHER" id="PTHR33908">
    <property type="entry name" value="MANNOSYLTRANSFERASE YKCB-RELATED"/>
    <property type="match status" value="1"/>
</dbReference>
<feature type="transmembrane region" description="Helical" evidence="8">
    <location>
        <begin position="248"/>
        <end position="267"/>
    </location>
</feature>